<sequence length="251" mass="26382">MAQCGIGGQLGTPVRAPAVRTAGRATVPKVSERSSCSSHRPRRPGLVPPPPAGPARARPVWELRAYGTGVPPRESPRTAAHPPHGPAHEGLPGWFDVRFTLDDGTRVDVFAAVVEGRVHVEELRTERPLPPRGLAGLAARLGESLDAACPAALRPRGTAPTVRGLGACPLPVAAAPRAADARRETEHPAAGRLRGRAAVQRAAAEAYRRARARGGDPVEAVMSATGYGRRKALRTIAGARDAGLLPRHARR</sequence>
<dbReference type="Pfam" id="PF19720">
    <property type="entry name" value="DUF6214"/>
    <property type="match status" value="1"/>
</dbReference>
<keyword evidence="3" id="KW-1185">Reference proteome</keyword>
<feature type="compositionally biased region" description="Gly residues" evidence="1">
    <location>
        <begin position="1"/>
        <end position="10"/>
    </location>
</feature>
<dbReference type="Proteomes" id="UP000319210">
    <property type="component" value="Unassembled WGS sequence"/>
</dbReference>
<dbReference type="InterPro" id="IPR046186">
    <property type="entry name" value="DUF6214"/>
</dbReference>
<dbReference type="EMBL" id="BJMM01000002">
    <property type="protein sequence ID" value="GEB48061.1"/>
    <property type="molecule type" value="Genomic_DNA"/>
</dbReference>
<evidence type="ECO:0000313" key="3">
    <source>
        <dbReference type="Proteomes" id="UP000319210"/>
    </source>
</evidence>
<dbReference type="AlphaFoldDB" id="A0A4Y3QS78"/>
<proteinExistence type="predicted"/>
<gene>
    <name evidence="2" type="ORF">SCA03_06120</name>
</gene>
<comment type="caution">
    <text evidence="2">The sequence shown here is derived from an EMBL/GenBank/DDBJ whole genome shotgun (WGS) entry which is preliminary data.</text>
</comment>
<evidence type="ECO:0000256" key="1">
    <source>
        <dbReference type="SAM" id="MobiDB-lite"/>
    </source>
</evidence>
<accession>A0A4Y3QS78</accession>
<reference evidence="2 3" key="1">
    <citation type="submission" date="2019-06" db="EMBL/GenBank/DDBJ databases">
        <title>Whole genome shotgun sequence of Streptomyces cacaoi subsp. cacaoi NBRC 12748.</title>
        <authorList>
            <person name="Hosoyama A."/>
            <person name="Uohara A."/>
            <person name="Ohji S."/>
            <person name="Ichikawa N."/>
        </authorList>
    </citation>
    <scope>NUCLEOTIDE SEQUENCE [LARGE SCALE GENOMIC DNA]</scope>
    <source>
        <strain evidence="2 3">NBRC 12748</strain>
    </source>
</reference>
<organism evidence="2 3">
    <name type="scientific">Streptomyces cacaoi</name>
    <dbReference type="NCBI Taxonomy" id="1898"/>
    <lineage>
        <taxon>Bacteria</taxon>
        <taxon>Bacillati</taxon>
        <taxon>Actinomycetota</taxon>
        <taxon>Actinomycetes</taxon>
        <taxon>Kitasatosporales</taxon>
        <taxon>Streptomycetaceae</taxon>
        <taxon>Streptomyces</taxon>
    </lineage>
</organism>
<feature type="region of interest" description="Disordered" evidence="1">
    <location>
        <begin position="1"/>
        <end position="88"/>
    </location>
</feature>
<name>A0A4Y3QS78_STRCI</name>
<evidence type="ECO:0000313" key="2">
    <source>
        <dbReference type="EMBL" id="GEB48061.1"/>
    </source>
</evidence>
<protein>
    <submittedName>
        <fullName evidence="2">Uncharacterized protein</fullName>
    </submittedName>
</protein>